<comment type="caution">
    <text evidence="3">The sequence shown here is derived from an EMBL/GenBank/DDBJ whole genome shotgun (WGS) entry which is preliminary data.</text>
</comment>
<protein>
    <submittedName>
        <fullName evidence="3">Uncharacterized protein</fullName>
    </submittedName>
</protein>
<feature type="compositionally biased region" description="Polar residues" evidence="2">
    <location>
        <begin position="24"/>
        <end position="38"/>
    </location>
</feature>
<feature type="compositionally biased region" description="Polar residues" evidence="2">
    <location>
        <begin position="1"/>
        <end position="15"/>
    </location>
</feature>
<sequence length="352" mass="39925">MNSKYRLPTDSQGYIISSGPRPFSLQTQFSDMQNSSDSEAPDAPSHENYDSDYSAEAYEEDEYDADIEFKENMVQFATILNSIREVVSKEKWKIVVVDKHSLRLISSVLGLYDILEENVSLVEIITKSRQPYTDKDAIYFLVPTKESVSRFIDDFTKKGPGWNKGAMYACAHLYFTGSLDEALFSRLASSKASKYIKCIKEIYIQFNAYESRVFLTTPSEYPFYNMYSPNAGKNRDRDIEAIVDRLLSVVLTLESDPEICYYSPTKFNKELTSPQGKSSSLSDINTGSPDIGTNIELLPEKINIFKTNSEHFPTTPDISERVAKLFYSKLSEFKATCDPNVDVLSLKTSKIT</sequence>
<dbReference type="Gene3D" id="3.40.50.1910">
    <property type="match status" value="1"/>
</dbReference>
<comment type="similarity">
    <text evidence="1">Belongs to the STXBP/unc-18/SEC1 family.</text>
</comment>
<dbReference type="STRING" id="133381.A0A2T9ZES8"/>
<proteinExistence type="inferred from homology"/>
<gene>
    <name evidence="3" type="ORF">BB560_002450</name>
</gene>
<dbReference type="Gene3D" id="3.40.50.2060">
    <property type="match status" value="1"/>
</dbReference>
<dbReference type="InterPro" id="IPR001619">
    <property type="entry name" value="Sec1-like"/>
</dbReference>
<dbReference type="InterPro" id="IPR043154">
    <property type="entry name" value="Sec-1-like_dom1"/>
</dbReference>
<reference evidence="3 4" key="1">
    <citation type="journal article" date="2018" name="MBio">
        <title>Comparative Genomics Reveals the Core Gene Toolbox for the Fungus-Insect Symbiosis.</title>
        <authorList>
            <person name="Wang Y."/>
            <person name="Stata M."/>
            <person name="Wang W."/>
            <person name="Stajich J.E."/>
            <person name="White M.M."/>
            <person name="Moncalvo J.M."/>
        </authorList>
    </citation>
    <scope>NUCLEOTIDE SEQUENCE [LARGE SCALE GENOMIC DNA]</scope>
    <source>
        <strain evidence="3 4">SC-DP-2</strain>
    </source>
</reference>
<dbReference type="Pfam" id="PF00995">
    <property type="entry name" value="Sec1"/>
    <property type="match status" value="1"/>
</dbReference>
<name>A0A2T9ZES8_9FUNG</name>
<dbReference type="AlphaFoldDB" id="A0A2T9ZES8"/>
<evidence type="ECO:0000313" key="4">
    <source>
        <dbReference type="Proteomes" id="UP000245609"/>
    </source>
</evidence>
<evidence type="ECO:0000313" key="3">
    <source>
        <dbReference type="EMBL" id="PVV03092.1"/>
    </source>
</evidence>
<dbReference type="PANTHER" id="PTHR11679">
    <property type="entry name" value="VESICLE PROTEIN SORTING-ASSOCIATED"/>
    <property type="match status" value="1"/>
</dbReference>
<dbReference type="OrthoDB" id="2228at2759"/>
<keyword evidence="4" id="KW-1185">Reference proteome</keyword>
<accession>A0A2T9ZES8</accession>
<dbReference type="EMBL" id="MBFS01000280">
    <property type="protein sequence ID" value="PVV03092.1"/>
    <property type="molecule type" value="Genomic_DNA"/>
</dbReference>
<evidence type="ECO:0000256" key="2">
    <source>
        <dbReference type="SAM" id="MobiDB-lite"/>
    </source>
</evidence>
<feature type="region of interest" description="Disordered" evidence="2">
    <location>
        <begin position="1"/>
        <end position="50"/>
    </location>
</feature>
<dbReference type="InterPro" id="IPR036045">
    <property type="entry name" value="Sec1-like_sf"/>
</dbReference>
<dbReference type="InterPro" id="IPR027482">
    <property type="entry name" value="Sec1-like_dom2"/>
</dbReference>
<dbReference type="GO" id="GO:0016192">
    <property type="term" value="P:vesicle-mediated transport"/>
    <property type="evidence" value="ECO:0007669"/>
    <property type="project" value="InterPro"/>
</dbReference>
<dbReference type="Proteomes" id="UP000245609">
    <property type="component" value="Unassembled WGS sequence"/>
</dbReference>
<organism evidence="3 4">
    <name type="scientific">Smittium megazygosporum</name>
    <dbReference type="NCBI Taxonomy" id="133381"/>
    <lineage>
        <taxon>Eukaryota</taxon>
        <taxon>Fungi</taxon>
        <taxon>Fungi incertae sedis</taxon>
        <taxon>Zoopagomycota</taxon>
        <taxon>Kickxellomycotina</taxon>
        <taxon>Harpellomycetes</taxon>
        <taxon>Harpellales</taxon>
        <taxon>Legeriomycetaceae</taxon>
        <taxon>Smittium</taxon>
    </lineage>
</organism>
<dbReference type="SUPFAM" id="SSF56815">
    <property type="entry name" value="Sec1/munc18-like (SM) proteins"/>
    <property type="match status" value="1"/>
</dbReference>
<evidence type="ECO:0000256" key="1">
    <source>
        <dbReference type="ARBA" id="ARBA00009884"/>
    </source>
</evidence>